<proteinExistence type="predicted"/>
<gene>
    <name evidence="2" type="ORF">VB738_09245</name>
</gene>
<dbReference type="NCBIfam" id="NF038131">
    <property type="entry name" value="choice_anch_K"/>
    <property type="match status" value="1"/>
</dbReference>
<sequence length="263" mass="27355">MNQVPLRLTAARQTKGFAIGGLASMAVTAGCALAVGLAPAPAQAQQVVLDKTTGNWSNPVGGTNILFQTIGDENQIRWGQSTGSGQSGLGFTGVDPNPNLVVPFETNFLLGTLRHFNNPISPGTAASSVSLTLETLFTQPPIEIDFIYNSTIDETPNAAPCTYPSGNTPCADKITISTVPNQTFTFNGKTLTLASFFLDSNGNPTDSLISQEKGTTTAQVFGRLTAPPAGGPEDSVPGPLPALGLAAAFGYSRKLRKRIQSNG</sequence>
<accession>A0ABU5RUI8</accession>
<evidence type="ECO:0000256" key="1">
    <source>
        <dbReference type="SAM" id="SignalP"/>
    </source>
</evidence>
<dbReference type="NCBIfam" id="NF038125">
    <property type="entry name" value="PEP_CTERM_THxN"/>
    <property type="match status" value="1"/>
</dbReference>
<keyword evidence="1" id="KW-0732">Signal</keyword>
<feature type="signal peptide" evidence="1">
    <location>
        <begin position="1"/>
        <end position="44"/>
    </location>
</feature>
<reference evidence="2 3" key="1">
    <citation type="submission" date="2023-12" db="EMBL/GenBank/DDBJ databases">
        <title>Baltic Sea Cyanobacteria.</title>
        <authorList>
            <person name="Delbaje E."/>
            <person name="Fewer D.P."/>
            <person name="Shishido T.K."/>
        </authorList>
    </citation>
    <scope>NUCLEOTIDE SEQUENCE [LARGE SCALE GENOMIC DNA]</scope>
    <source>
        <strain evidence="2 3">UHCC 0139</strain>
    </source>
</reference>
<dbReference type="PROSITE" id="PS51257">
    <property type="entry name" value="PROKAR_LIPOPROTEIN"/>
    <property type="match status" value="1"/>
</dbReference>
<dbReference type="InterPro" id="IPR047995">
    <property type="entry name" value="Choice_anch_K"/>
</dbReference>
<organism evidence="2 3">
    <name type="scientific">Cyanobium gracile UHCC 0139</name>
    <dbReference type="NCBI Taxonomy" id="3110308"/>
    <lineage>
        <taxon>Bacteria</taxon>
        <taxon>Bacillati</taxon>
        <taxon>Cyanobacteriota</taxon>
        <taxon>Cyanophyceae</taxon>
        <taxon>Synechococcales</taxon>
        <taxon>Prochlorococcaceae</taxon>
        <taxon>Cyanobium</taxon>
    </lineage>
</organism>
<evidence type="ECO:0000313" key="2">
    <source>
        <dbReference type="EMBL" id="MEA5391443.1"/>
    </source>
</evidence>
<dbReference type="RefSeq" id="WP_323305477.1">
    <property type="nucleotide sequence ID" value="NZ_JAYGHX010000005.1"/>
</dbReference>
<keyword evidence="3" id="KW-1185">Reference proteome</keyword>
<name>A0ABU5RUI8_9CYAN</name>
<evidence type="ECO:0000313" key="3">
    <source>
        <dbReference type="Proteomes" id="UP001304461"/>
    </source>
</evidence>
<feature type="chain" id="PRO_5045216644" evidence="1">
    <location>
        <begin position="45"/>
        <end position="263"/>
    </location>
</feature>
<dbReference type="EMBL" id="JAYGHX010000005">
    <property type="protein sequence ID" value="MEA5391443.1"/>
    <property type="molecule type" value="Genomic_DNA"/>
</dbReference>
<comment type="caution">
    <text evidence="2">The sequence shown here is derived from an EMBL/GenBank/DDBJ whole genome shotgun (WGS) entry which is preliminary data.</text>
</comment>
<protein>
    <submittedName>
        <fullName evidence="2">THxN family PEP-CTERM protein</fullName>
    </submittedName>
</protein>
<dbReference type="Proteomes" id="UP001304461">
    <property type="component" value="Unassembled WGS sequence"/>
</dbReference>